<dbReference type="Proteomes" id="UP001596442">
    <property type="component" value="Unassembled WGS sequence"/>
</dbReference>
<keyword evidence="3 10" id="KW-0489">Methyltransferase</keyword>
<dbReference type="AlphaFoldDB" id="A0ABD5S6D5"/>
<comment type="catalytic activity">
    <reaction evidence="6">
        <text>a 2'-deoxyadenosine in DNA + S-adenosyl-L-methionine = an N(6)-methyl-2'-deoxyadenosine in DNA + S-adenosyl-L-homocysteine + H(+)</text>
        <dbReference type="Rhea" id="RHEA:15197"/>
        <dbReference type="Rhea" id="RHEA-COMP:12418"/>
        <dbReference type="Rhea" id="RHEA-COMP:12419"/>
        <dbReference type="ChEBI" id="CHEBI:15378"/>
        <dbReference type="ChEBI" id="CHEBI:57856"/>
        <dbReference type="ChEBI" id="CHEBI:59789"/>
        <dbReference type="ChEBI" id="CHEBI:90615"/>
        <dbReference type="ChEBI" id="CHEBI:90616"/>
        <dbReference type="EC" id="2.1.1.72"/>
    </reaction>
</comment>
<evidence type="ECO:0000256" key="1">
    <source>
        <dbReference type="ARBA" id="ARBA00006594"/>
    </source>
</evidence>
<keyword evidence="11" id="KW-1185">Reference proteome</keyword>
<evidence type="ECO:0000313" key="11">
    <source>
        <dbReference type="Proteomes" id="UP001596442"/>
    </source>
</evidence>
<protein>
    <recommendedName>
        <fullName evidence="2">site-specific DNA-methyltransferase (adenine-specific)</fullName>
        <ecNumber evidence="2">2.1.1.72</ecNumber>
    </recommendedName>
</protein>
<dbReference type="PROSITE" id="PS00092">
    <property type="entry name" value="N6_MTASE"/>
    <property type="match status" value="1"/>
</dbReference>
<sequence length="766" mass="85744">MPEMNLKHGSRNDTIYPPTRDTAEHPTTQDTAAGTPIRSPIPEKHSNNRSSLDELREQSIDTDQIAETLENAAEKIEPAARTLMAEPLPEQISHWLDLHGIDRINDETRHLIGKQSAFQLLLKTTLYEYYHQRGRLPALPDDIPTALRRAREETGDAAFTKTVLDEIVGRADADVADDISVHRHDLLATTQPAETIAHIYETLVSSPHRRSLGQYRTLPAISDLMRSWASCGAETVLDPGIGAGALSTPYHPDWSLTTDPDHAVGIDRSPLARIMGATALTISGQSHDTRATDFLHLPSDELPRDADAVIANPPYTDSQTLETPDKHSYRRIAEQETGYDIPAKTPLYAYFLYRSRRFLTEGGRMATITPQAWLATTYGRTLKQFLLNEFEIKALIQLNPETISAFDGPATTGLITFLEASSDPDPDTNVRFIRVDDLSKLETTSGDRDWQPVRNLISGAETSAGDWGFATTVKQENLEPSENWEAQFNPVDIDKSDLSPLGDLLTVSRGPTTGNVEFFCLSEPDVAATGLSERHLTKIVRRPSHIHGYDYKETDWQAARADGKDVWLLDPDEIEAIPDTVTEFAEQTRVDCATVPVDVDEPNTDLINYLHEGVTEHGLAEIKTLQTRQYWYRPRWKPPAEVLVQSAGRDGFRFMLNEASVRNTNACYGFYDIALSSRELKALLAYLNSDVFHELVRQHQRTLDGGFEKIEPRNLERVPVIDPTDLPDETVTILSNAFDELRQRARQGNEITDVITRIGHIISHVV</sequence>
<dbReference type="InterPro" id="IPR002052">
    <property type="entry name" value="DNA_methylase_N6_adenine_CS"/>
</dbReference>
<evidence type="ECO:0000256" key="7">
    <source>
        <dbReference type="SAM" id="MobiDB-lite"/>
    </source>
</evidence>
<organism evidence="10 11">
    <name type="scientific">Halorubrum tibetense</name>
    <dbReference type="NCBI Taxonomy" id="175631"/>
    <lineage>
        <taxon>Archaea</taxon>
        <taxon>Methanobacteriati</taxon>
        <taxon>Methanobacteriota</taxon>
        <taxon>Stenosarchaea group</taxon>
        <taxon>Halobacteria</taxon>
        <taxon>Halobacteriales</taxon>
        <taxon>Haloferacaceae</taxon>
        <taxon>Halorubrum</taxon>
    </lineage>
</organism>
<feature type="compositionally biased region" description="Basic and acidic residues" evidence="7">
    <location>
        <begin position="41"/>
        <end position="55"/>
    </location>
</feature>
<dbReference type="EMBL" id="JBHSWW010000002">
    <property type="protein sequence ID" value="MFC6751949.1"/>
    <property type="molecule type" value="Genomic_DNA"/>
</dbReference>
<gene>
    <name evidence="10" type="ORF">ACFQEU_00440</name>
</gene>
<dbReference type="PRINTS" id="PR00507">
    <property type="entry name" value="N12N6MTFRASE"/>
</dbReference>
<evidence type="ECO:0000256" key="3">
    <source>
        <dbReference type="ARBA" id="ARBA00022603"/>
    </source>
</evidence>
<comment type="caution">
    <text evidence="10">The sequence shown here is derived from an EMBL/GenBank/DDBJ whole genome shotgun (WGS) entry which is preliminary data.</text>
</comment>
<dbReference type="Gene3D" id="3.40.50.150">
    <property type="entry name" value="Vaccinia Virus protein VP39"/>
    <property type="match status" value="1"/>
</dbReference>
<dbReference type="GO" id="GO:0032259">
    <property type="term" value="P:methylation"/>
    <property type="evidence" value="ECO:0007669"/>
    <property type="project" value="UniProtKB-KW"/>
</dbReference>
<keyword evidence="5" id="KW-0949">S-adenosyl-L-methionine</keyword>
<dbReference type="PANTHER" id="PTHR33841">
    <property type="entry name" value="DNA METHYLTRANSFERASE YEEA-RELATED"/>
    <property type="match status" value="1"/>
</dbReference>
<feature type="region of interest" description="Disordered" evidence="7">
    <location>
        <begin position="1"/>
        <end position="55"/>
    </location>
</feature>
<dbReference type="PANTHER" id="PTHR33841:SF5">
    <property type="entry name" value="DNA METHYLASE (MODIFICATION METHYLASE) (METHYLTRANSFERASE)-RELATED"/>
    <property type="match status" value="1"/>
</dbReference>
<dbReference type="InterPro" id="IPR011639">
    <property type="entry name" value="MethylTrfase_TaqI-like_dom"/>
</dbReference>
<proteinExistence type="inferred from homology"/>
<dbReference type="InterPro" id="IPR029063">
    <property type="entry name" value="SAM-dependent_MTases_sf"/>
</dbReference>
<feature type="domain" description="Type II methyltransferase M.Eco57I C-terminal" evidence="9">
    <location>
        <begin position="495"/>
        <end position="760"/>
    </location>
</feature>
<dbReference type="Pfam" id="PF07669">
    <property type="entry name" value="Eco57I"/>
    <property type="match status" value="1"/>
</dbReference>
<evidence type="ECO:0000256" key="6">
    <source>
        <dbReference type="ARBA" id="ARBA00047942"/>
    </source>
</evidence>
<dbReference type="InterPro" id="IPR050953">
    <property type="entry name" value="N4_N6_ade-DNA_methylase"/>
</dbReference>
<dbReference type="Pfam" id="PF22837">
    <property type="entry name" value="M_Eco57I_C"/>
    <property type="match status" value="1"/>
</dbReference>
<keyword evidence="4" id="KW-0808">Transferase</keyword>
<name>A0ABD5S6D5_9EURY</name>
<evidence type="ECO:0000313" key="10">
    <source>
        <dbReference type="EMBL" id="MFC6751949.1"/>
    </source>
</evidence>
<dbReference type="RefSeq" id="WP_379778150.1">
    <property type="nucleotide sequence ID" value="NZ_JBHSWW010000002.1"/>
</dbReference>
<evidence type="ECO:0000256" key="2">
    <source>
        <dbReference type="ARBA" id="ARBA00011900"/>
    </source>
</evidence>
<dbReference type="SUPFAM" id="SSF53335">
    <property type="entry name" value="S-adenosyl-L-methionine-dependent methyltransferases"/>
    <property type="match status" value="1"/>
</dbReference>
<dbReference type="InterPro" id="IPR054520">
    <property type="entry name" value="M_Eco57I_C"/>
</dbReference>
<feature type="domain" description="Type II methyltransferase M.TaqI-like" evidence="8">
    <location>
        <begin position="306"/>
        <end position="401"/>
    </location>
</feature>
<accession>A0ABD5S6D5</accession>
<evidence type="ECO:0000256" key="4">
    <source>
        <dbReference type="ARBA" id="ARBA00022679"/>
    </source>
</evidence>
<evidence type="ECO:0000259" key="9">
    <source>
        <dbReference type="Pfam" id="PF22837"/>
    </source>
</evidence>
<comment type="similarity">
    <text evidence="1">Belongs to the N(4)/N(6)-methyltransferase family.</text>
</comment>
<evidence type="ECO:0000259" key="8">
    <source>
        <dbReference type="Pfam" id="PF07669"/>
    </source>
</evidence>
<evidence type="ECO:0000256" key="5">
    <source>
        <dbReference type="ARBA" id="ARBA00022691"/>
    </source>
</evidence>
<dbReference type="GO" id="GO:0009007">
    <property type="term" value="F:site-specific DNA-methyltransferase (adenine-specific) activity"/>
    <property type="evidence" value="ECO:0007669"/>
    <property type="project" value="UniProtKB-EC"/>
</dbReference>
<dbReference type="EC" id="2.1.1.72" evidence="2"/>
<reference evidence="10 11" key="1">
    <citation type="journal article" date="2019" name="Int. J. Syst. Evol. Microbiol.">
        <title>The Global Catalogue of Microorganisms (GCM) 10K type strain sequencing project: providing services to taxonomists for standard genome sequencing and annotation.</title>
        <authorList>
            <consortium name="The Broad Institute Genomics Platform"/>
            <consortium name="The Broad Institute Genome Sequencing Center for Infectious Disease"/>
            <person name="Wu L."/>
            <person name="Ma J."/>
        </authorList>
    </citation>
    <scope>NUCLEOTIDE SEQUENCE [LARGE SCALE GENOMIC DNA]</scope>
    <source>
        <strain evidence="10 11">CGMCC 1.3239</strain>
    </source>
</reference>